<dbReference type="InterPro" id="IPR019888">
    <property type="entry name" value="Tscrpt_reg_AsnC-like"/>
</dbReference>
<dbReference type="InterPro" id="IPR000485">
    <property type="entry name" value="AsnC-type_HTH_dom"/>
</dbReference>
<dbReference type="GO" id="GO:0043200">
    <property type="term" value="P:response to amino acid"/>
    <property type="evidence" value="ECO:0007669"/>
    <property type="project" value="TreeGrafter"/>
</dbReference>
<dbReference type="SUPFAM" id="SSF54909">
    <property type="entry name" value="Dimeric alpha+beta barrel"/>
    <property type="match status" value="1"/>
</dbReference>
<dbReference type="GO" id="GO:0005829">
    <property type="term" value="C:cytosol"/>
    <property type="evidence" value="ECO:0007669"/>
    <property type="project" value="TreeGrafter"/>
</dbReference>
<protein>
    <submittedName>
        <fullName evidence="5">Lrp/AsnC family transcriptional regulator, regulator for asnA, asnC and gidA</fullName>
    </submittedName>
</protein>
<dbReference type="GO" id="GO:0006355">
    <property type="term" value="P:regulation of DNA-templated transcription"/>
    <property type="evidence" value="ECO:0007669"/>
    <property type="project" value="UniProtKB-ARBA"/>
</dbReference>
<sequence length="156" mass="17920">MENYQLDNTDLAILNILMQDARRPYTEVAEEVFVSPGTVHVRMRKMEKLGLIKNSQLQVDLSKLGLDVTAFLGVYLQKSSLYDDVVTALKAIPEIVDCHYTTGAYSMFVKIVCRDTNHLKNILHDYIQPIEGIERTETFISLEESINRQVQLDRKK</sequence>
<dbReference type="EMBL" id="FXAW01000002">
    <property type="protein sequence ID" value="SMG25181.1"/>
    <property type="molecule type" value="Genomic_DNA"/>
</dbReference>
<dbReference type="PROSITE" id="PS50956">
    <property type="entry name" value="HTH_ASNC_2"/>
    <property type="match status" value="1"/>
</dbReference>
<dbReference type="InterPro" id="IPR019887">
    <property type="entry name" value="Tscrpt_reg_AsnC/Lrp_C"/>
</dbReference>
<dbReference type="SUPFAM" id="SSF46785">
    <property type="entry name" value="Winged helix' DNA-binding domain"/>
    <property type="match status" value="1"/>
</dbReference>
<evidence type="ECO:0000313" key="5">
    <source>
        <dbReference type="EMBL" id="SMG25181.1"/>
    </source>
</evidence>
<keyword evidence="6" id="KW-1185">Reference proteome</keyword>
<dbReference type="Pfam" id="PF13412">
    <property type="entry name" value="HTH_24"/>
    <property type="match status" value="1"/>
</dbReference>
<dbReference type="InterPro" id="IPR011991">
    <property type="entry name" value="ArsR-like_HTH"/>
</dbReference>
<organism evidence="5 6">
    <name type="scientific">Marivirga sericea</name>
    <dbReference type="NCBI Taxonomy" id="1028"/>
    <lineage>
        <taxon>Bacteria</taxon>
        <taxon>Pseudomonadati</taxon>
        <taxon>Bacteroidota</taxon>
        <taxon>Cytophagia</taxon>
        <taxon>Cytophagales</taxon>
        <taxon>Marivirgaceae</taxon>
        <taxon>Marivirga</taxon>
    </lineage>
</organism>
<evidence type="ECO:0000256" key="3">
    <source>
        <dbReference type="ARBA" id="ARBA00023163"/>
    </source>
</evidence>
<gene>
    <name evidence="5" type="ORF">SAMN05661096_01532</name>
</gene>
<reference evidence="6" key="1">
    <citation type="submission" date="2017-04" db="EMBL/GenBank/DDBJ databases">
        <authorList>
            <person name="Varghese N."/>
            <person name="Submissions S."/>
        </authorList>
    </citation>
    <scope>NUCLEOTIDE SEQUENCE [LARGE SCALE GENOMIC DNA]</scope>
    <source>
        <strain evidence="6">DSM 4125</strain>
    </source>
</reference>
<accession>A0A1X7JBI2</accession>
<evidence type="ECO:0000256" key="2">
    <source>
        <dbReference type="ARBA" id="ARBA00023125"/>
    </source>
</evidence>
<keyword evidence="3" id="KW-0804">Transcription</keyword>
<keyword evidence="2" id="KW-0238">DNA-binding</keyword>
<dbReference type="CDD" id="cd00090">
    <property type="entry name" value="HTH_ARSR"/>
    <property type="match status" value="1"/>
</dbReference>
<dbReference type="SMART" id="SM00344">
    <property type="entry name" value="HTH_ASNC"/>
    <property type="match status" value="1"/>
</dbReference>
<dbReference type="STRING" id="1028.SAMN05661096_01532"/>
<dbReference type="InterPro" id="IPR036388">
    <property type="entry name" value="WH-like_DNA-bd_sf"/>
</dbReference>
<dbReference type="OrthoDB" id="1094536at2"/>
<evidence type="ECO:0000259" key="4">
    <source>
        <dbReference type="PROSITE" id="PS50956"/>
    </source>
</evidence>
<dbReference type="Gene3D" id="1.10.10.10">
    <property type="entry name" value="Winged helix-like DNA-binding domain superfamily/Winged helix DNA-binding domain"/>
    <property type="match status" value="1"/>
</dbReference>
<dbReference type="Gene3D" id="3.30.70.920">
    <property type="match status" value="1"/>
</dbReference>
<dbReference type="InterPro" id="IPR011008">
    <property type="entry name" value="Dimeric_a/b-barrel"/>
</dbReference>
<dbReference type="RefSeq" id="WP_085516457.1">
    <property type="nucleotide sequence ID" value="NZ_FXAW01000002.1"/>
</dbReference>
<name>A0A1X7JBI2_9BACT</name>
<dbReference type="AlphaFoldDB" id="A0A1X7JBI2"/>
<feature type="domain" description="HTH asnC-type" evidence="4">
    <location>
        <begin position="6"/>
        <end position="67"/>
    </location>
</feature>
<dbReference type="Pfam" id="PF01037">
    <property type="entry name" value="AsnC_trans_reg"/>
    <property type="match status" value="1"/>
</dbReference>
<dbReference type="PRINTS" id="PR00033">
    <property type="entry name" value="HTHASNC"/>
</dbReference>
<dbReference type="PANTHER" id="PTHR30154">
    <property type="entry name" value="LEUCINE-RESPONSIVE REGULATORY PROTEIN"/>
    <property type="match status" value="1"/>
</dbReference>
<dbReference type="Proteomes" id="UP000193804">
    <property type="component" value="Unassembled WGS sequence"/>
</dbReference>
<dbReference type="PANTHER" id="PTHR30154:SF34">
    <property type="entry name" value="TRANSCRIPTIONAL REGULATOR AZLB"/>
    <property type="match status" value="1"/>
</dbReference>
<dbReference type="InterPro" id="IPR036390">
    <property type="entry name" value="WH_DNA-bd_sf"/>
</dbReference>
<evidence type="ECO:0000256" key="1">
    <source>
        <dbReference type="ARBA" id="ARBA00023015"/>
    </source>
</evidence>
<keyword evidence="1" id="KW-0805">Transcription regulation</keyword>
<proteinExistence type="predicted"/>
<dbReference type="GO" id="GO:0043565">
    <property type="term" value="F:sequence-specific DNA binding"/>
    <property type="evidence" value="ECO:0007669"/>
    <property type="project" value="InterPro"/>
</dbReference>
<evidence type="ECO:0000313" key="6">
    <source>
        <dbReference type="Proteomes" id="UP000193804"/>
    </source>
</evidence>